<sequence>MWSKFPIVTFHPNIHCRSVTLDGDVVHPEGTLSDGSKPKGSNILGEIKRLENYIKERKRGIQKIDQQLSMHTLQYKQ</sequence>
<keyword evidence="2" id="KW-1185">Reference proteome</keyword>
<dbReference type="InterPro" id="IPR036277">
    <property type="entry name" value="SMC_hinge_sf"/>
</dbReference>
<reference evidence="1" key="2">
    <citation type="submission" date="2020-05" db="UniProtKB">
        <authorList>
            <consortium name="EnsemblMetazoa"/>
        </authorList>
    </citation>
    <scope>IDENTIFICATION</scope>
    <source>
        <strain evidence="1">IAEA</strain>
    </source>
</reference>
<accession>A0A1B0C0P2</accession>
<evidence type="ECO:0000313" key="2">
    <source>
        <dbReference type="Proteomes" id="UP000092460"/>
    </source>
</evidence>
<evidence type="ECO:0000313" key="1">
    <source>
        <dbReference type="EnsemblMetazoa" id="GPPI046061-PA"/>
    </source>
</evidence>
<dbReference type="EMBL" id="JXJN01023713">
    <property type="status" value="NOT_ANNOTATED_CDS"/>
    <property type="molecule type" value="Genomic_DNA"/>
</dbReference>
<dbReference type="Proteomes" id="UP000092460">
    <property type="component" value="Unassembled WGS sequence"/>
</dbReference>
<dbReference type="AlphaFoldDB" id="A0A1B0C0P2"/>
<dbReference type="VEuPathDB" id="VectorBase:GPPI046061"/>
<reference evidence="2" key="1">
    <citation type="submission" date="2015-01" db="EMBL/GenBank/DDBJ databases">
        <authorList>
            <person name="Aksoy S."/>
            <person name="Warren W."/>
            <person name="Wilson R.K."/>
        </authorList>
    </citation>
    <scope>NUCLEOTIDE SEQUENCE [LARGE SCALE GENOMIC DNA]</scope>
    <source>
        <strain evidence="2">IAEA</strain>
    </source>
</reference>
<dbReference type="GO" id="GO:0005694">
    <property type="term" value="C:chromosome"/>
    <property type="evidence" value="ECO:0007669"/>
    <property type="project" value="InterPro"/>
</dbReference>
<organism evidence="1 2">
    <name type="scientific">Glossina palpalis gambiensis</name>
    <dbReference type="NCBI Taxonomy" id="67801"/>
    <lineage>
        <taxon>Eukaryota</taxon>
        <taxon>Metazoa</taxon>
        <taxon>Ecdysozoa</taxon>
        <taxon>Arthropoda</taxon>
        <taxon>Hexapoda</taxon>
        <taxon>Insecta</taxon>
        <taxon>Pterygota</taxon>
        <taxon>Neoptera</taxon>
        <taxon>Endopterygota</taxon>
        <taxon>Diptera</taxon>
        <taxon>Brachycera</taxon>
        <taxon>Muscomorpha</taxon>
        <taxon>Hippoboscoidea</taxon>
        <taxon>Glossinidae</taxon>
        <taxon>Glossina</taxon>
    </lineage>
</organism>
<dbReference type="STRING" id="67801.A0A1B0C0P2"/>
<dbReference type="EnsemblMetazoa" id="GPPI046061-RA">
    <property type="protein sequence ID" value="GPPI046061-PA"/>
    <property type="gene ID" value="GPPI046061"/>
</dbReference>
<proteinExistence type="predicted"/>
<dbReference type="EMBL" id="JXJN01023712">
    <property type="status" value="NOT_ANNOTATED_CDS"/>
    <property type="molecule type" value="Genomic_DNA"/>
</dbReference>
<dbReference type="GO" id="GO:0005524">
    <property type="term" value="F:ATP binding"/>
    <property type="evidence" value="ECO:0007669"/>
    <property type="project" value="InterPro"/>
</dbReference>
<protein>
    <submittedName>
        <fullName evidence="1">Uncharacterized protein</fullName>
    </submittedName>
</protein>
<dbReference type="SUPFAM" id="SSF75553">
    <property type="entry name" value="Smc hinge domain"/>
    <property type="match status" value="1"/>
</dbReference>
<name>A0A1B0C0P2_9MUSC</name>
<dbReference type="Gene3D" id="1.20.1060.20">
    <property type="match status" value="1"/>
</dbReference>
<dbReference type="GO" id="GO:0051276">
    <property type="term" value="P:chromosome organization"/>
    <property type="evidence" value="ECO:0007669"/>
    <property type="project" value="InterPro"/>
</dbReference>
<dbReference type="Gene3D" id="3.30.70.1620">
    <property type="match status" value="1"/>
</dbReference>